<accession>A0A518DFW0</accession>
<dbReference type="AlphaFoldDB" id="A0A518DFW0"/>
<dbReference type="OrthoDB" id="263788at2"/>
<evidence type="ECO:0000256" key="1">
    <source>
        <dbReference type="SAM" id="SignalP"/>
    </source>
</evidence>
<evidence type="ECO:0000259" key="2">
    <source>
        <dbReference type="Pfam" id="PF14534"/>
    </source>
</evidence>
<dbReference type="EMBL" id="CP036291">
    <property type="protein sequence ID" value="QDU90354.1"/>
    <property type="molecule type" value="Genomic_DNA"/>
</dbReference>
<reference evidence="3 4" key="1">
    <citation type="submission" date="2019-02" db="EMBL/GenBank/DDBJ databases">
        <title>Deep-cultivation of Planctomycetes and their phenomic and genomic characterization uncovers novel biology.</title>
        <authorList>
            <person name="Wiegand S."/>
            <person name="Jogler M."/>
            <person name="Boedeker C."/>
            <person name="Pinto D."/>
            <person name="Vollmers J."/>
            <person name="Rivas-Marin E."/>
            <person name="Kohn T."/>
            <person name="Peeters S.H."/>
            <person name="Heuer A."/>
            <person name="Rast P."/>
            <person name="Oberbeckmann S."/>
            <person name="Bunk B."/>
            <person name="Jeske O."/>
            <person name="Meyerdierks A."/>
            <person name="Storesund J.E."/>
            <person name="Kallscheuer N."/>
            <person name="Luecker S."/>
            <person name="Lage O.M."/>
            <person name="Pohl T."/>
            <person name="Merkel B.J."/>
            <person name="Hornburger P."/>
            <person name="Mueller R.-W."/>
            <person name="Bruemmer F."/>
            <person name="Labrenz M."/>
            <person name="Spormann A.M."/>
            <person name="Op den Camp H."/>
            <person name="Overmann J."/>
            <person name="Amann R."/>
            <person name="Jetten M.S.M."/>
            <person name="Mascher T."/>
            <person name="Medema M.H."/>
            <person name="Devos D.P."/>
            <person name="Kaster A.-K."/>
            <person name="Ovreas L."/>
            <person name="Rohde M."/>
            <person name="Galperin M.Y."/>
            <person name="Jogler C."/>
        </authorList>
    </citation>
    <scope>NUCLEOTIDE SEQUENCE [LARGE SCALE GENOMIC DNA]</scope>
    <source>
        <strain evidence="3 4">Pla175</strain>
    </source>
</reference>
<keyword evidence="1" id="KW-0732">Signal</keyword>
<dbReference type="SUPFAM" id="SSF54427">
    <property type="entry name" value="NTF2-like"/>
    <property type="match status" value="1"/>
</dbReference>
<dbReference type="InterPro" id="IPR027843">
    <property type="entry name" value="DUF4440"/>
</dbReference>
<feature type="signal peptide" evidence="1">
    <location>
        <begin position="1"/>
        <end position="24"/>
    </location>
</feature>
<feature type="domain" description="DUF4440" evidence="2">
    <location>
        <begin position="33"/>
        <end position="142"/>
    </location>
</feature>
<dbReference type="Pfam" id="PF14534">
    <property type="entry name" value="DUF4440"/>
    <property type="match status" value="1"/>
</dbReference>
<name>A0A518DFW0_9BACT</name>
<dbReference type="InterPro" id="IPR032710">
    <property type="entry name" value="NTF2-like_dom_sf"/>
</dbReference>
<dbReference type="Proteomes" id="UP000317429">
    <property type="component" value="Chromosome"/>
</dbReference>
<keyword evidence="4" id="KW-1185">Reference proteome</keyword>
<sequence length="299" mass="32172" precursor="true">MPRSAAVVLGWSACLLMVAAEAVAQQSQAEQAVRAASKAYTDAARRGDVGAMAKMWTERGDYIDSQGYRFNAQAMLRPQPGAPAAAPGGSTAAPAVQSTLRMVTPDVAIEDGKIGSITMPDGSRVGGRFTAVWVRRDGKWLLDGVREAAAEAPPLSEKLMPLAWLLGEWAGQADDTTLLMSAHPSDGGNYIVREFLVKGDARESIGGEQRIGWDPESKRIKVWSFDSQGGAGEGFWRQAGDTWVLDTAHVLPDGTKTTTSNVYTPQDADRFVWEVKPAAVDGARLPAMRVEFRRAPEAR</sequence>
<dbReference type="RefSeq" id="WP_145288674.1">
    <property type="nucleotide sequence ID" value="NZ_CP036291.1"/>
</dbReference>
<dbReference type="Gene3D" id="3.10.450.50">
    <property type="match status" value="1"/>
</dbReference>
<proteinExistence type="predicted"/>
<organism evidence="3 4">
    <name type="scientific">Pirellulimonas nuda</name>
    <dbReference type="NCBI Taxonomy" id="2528009"/>
    <lineage>
        <taxon>Bacteria</taxon>
        <taxon>Pseudomonadati</taxon>
        <taxon>Planctomycetota</taxon>
        <taxon>Planctomycetia</taxon>
        <taxon>Pirellulales</taxon>
        <taxon>Lacipirellulaceae</taxon>
        <taxon>Pirellulimonas</taxon>
    </lineage>
</organism>
<protein>
    <recommendedName>
        <fullName evidence="2">DUF4440 domain-containing protein</fullName>
    </recommendedName>
</protein>
<gene>
    <name evidence="3" type="ORF">Pla175_37580</name>
</gene>
<feature type="chain" id="PRO_5022006379" description="DUF4440 domain-containing protein" evidence="1">
    <location>
        <begin position="25"/>
        <end position="299"/>
    </location>
</feature>
<evidence type="ECO:0000313" key="3">
    <source>
        <dbReference type="EMBL" id="QDU90354.1"/>
    </source>
</evidence>
<dbReference type="KEGG" id="pnd:Pla175_37580"/>
<evidence type="ECO:0000313" key="4">
    <source>
        <dbReference type="Proteomes" id="UP000317429"/>
    </source>
</evidence>